<dbReference type="EMBL" id="CP027303">
    <property type="protein sequence ID" value="AWO74241.1"/>
    <property type="molecule type" value="Genomic_DNA"/>
</dbReference>
<evidence type="ECO:0000313" key="2">
    <source>
        <dbReference type="EMBL" id="AWO74241.1"/>
    </source>
</evidence>
<dbReference type="Proteomes" id="UP000246996">
    <property type="component" value="Chromosome"/>
</dbReference>
<evidence type="ECO:0000256" key="1">
    <source>
        <dbReference type="SAM" id="MobiDB-lite"/>
    </source>
</evidence>
<evidence type="ECO:0000313" key="3">
    <source>
        <dbReference type="Proteomes" id="UP000246996"/>
    </source>
</evidence>
<sequence length="107" mass="12403">MGFLDARLQRSEFKKQSRLRLRLQVDSEKPNSSTQTSEEANSKELLCAFVFQQVQGRWIPRRKAAKKQTQGSSFASTSSSRFEEVGFLDARLQRSKFKKQSRSLKTR</sequence>
<accession>A0A2Z3N6X1</accession>
<reference evidence="3" key="1">
    <citation type="submission" date="2018-02" db="EMBL/GenBank/DDBJ databases">
        <title>The complete genome of bacterial strain SGAirxxxx.</title>
        <authorList>
            <person name="Schuster S.C."/>
        </authorList>
    </citation>
    <scope>NUCLEOTIDE SEQUENCE [LARGE SCALE GENOMIC DNA]</scope>
    <source>
        <strain evidence="3">SGAir0734</strain>
    </source>
</reference>
<gene>
    <name evidence="2" type="ORF">C1N76_06690</name>
</gene>
<proteinExistence type="predicted"/>
<feature type="region of interest" description="Disordered" evidence="1">
    <location>
        <begin position="62"/>
        <end position="81"/>
    </location>
</feature>
<protein>
    <submittedName>
        <fullName evidence="2">Uncharacterized protein</fullName>
    </submittedName>
</protein>
<name>A0A2Z3N6X1_GEOTH</name>
<organism evidence="2 3">
    <name type="scientific">Geobacillus thermoleovorans</name>
    <name type="common">Bacillus thermoleovorans</name>
    <dbReference type="NCBI Taxonomy" id="33941"/>
    <lineage>
        <taxon>Bacteria</taxon>
        <taxon>Bacillati</taxon>
        <taxon>Bacillota</taxon>
        <taxon>Bacilli</taxon>
        <taxon>Bacillales</taxon>
        <taxon>Anoxybacillaceae</taxon>
        <taxon>Geobacillus</taxon>
        <taxon>Geobacillus thermoleovorans group</taxon>
    </lineage>
</organism>
<dbReference type="AlphaFoldDB" id="A0A2Z3N6X1"/>